<reference evidence="2 4" key="2">
    <citation type="journal article" date="2013" name="Nature">
        <title>Insights into bilaterian evolution from three spiralian genomes.</title>
        <authorList>
            <person name="Simakov O."/>
            <person name="Marletaz F."/>
            <person name="Cho S.J."/>
            <person name="Edsinger-Gonzales E."/>
            <person name="Havlak P."/>
            <person name="Hellsten U."/>
            <person name="Kuo D.H."/>
            <person name="Larsson T."/>
            <person name="Lv J."/>
            <person name="Arendt D."/>
            <person name="Savage R."/>
            <person name="Osoegawa K."/>
            <person name="de Jong P."/>
            <person name="Grimwood J."/>
            <person name="Chapman J.A."/>
            <person name="Shapiro H."/>
            <person name="Aerts A."/>
            <person name="Otillar R.P."/>
            <person name="Terry A.Y."/>
            <person name="Boore J.L."/>
            <person name="Grigoriev I.V."/>
            <person name="Lindberg D.R."/>
            <person name="Seaver E.C."/>
            <person name="Weisblat D.A."/>
            <person name="Putnam N.H."/>
            <person name="Rokhsar D.S."/>
        </authorList>
    </citation>
    <scope>NUCLEOTIDE SEQUENCE</scope>
    <source>
        <strain evidence="2 4">I ESC-2004</strain>
    </source>
</reference>
<dbReference type="EMBL" id="AMQN01008295">
    <property type="status" value="NOT_ANNOTATED_CDS"/>
    <property type="molecule type" value="Genomic_DNA"/>
</dbReference>
<gene>
    <name evidence="2" type="ORF">CAPTEDRAFT_222636</name>
</gene>
<reference evidence="4" key="1">
    <citation type="submission" date="2012-12" db="EMBL/GenBank/DDBJ databases">
        <authorList>
            <person name="Hellsten U."/>
            <person name="Grimwood J."/>
            <person name="Chapman J.A."/>
            <person name="Shapiro H."/>
            <person name="Aerts A."/>
            <person name="Otillar R.P."/>
            <person name="Terry A.Y."/>
            <person name="Boore J.L."/>
            <person name="Simakov O."/>
            <person name="Marletaz F."/>
            <person name="Cho S.-J."/>
            <person name="Edsinger-Gonzales E."/>
            <person name="Havlak P."/>
            <person name="Kuo D.-H."/>
            <person name="Larsson T."/>
            <person name="Lv J."/>
            <person name="Arendt D."/>
            <person name="Savage R."/>
            <person name="Osoegawa K."/>
            <person name="de Jong P."/>
            <person name="Lindberg D.R."/>
            <person name="Seaver E.C."/>
            <person name="Weisblat D.A."/>
            <person name="Putnam N.H."/>
            <person name="Grigoriev I.V."/>
            <person name="Rokhsar D.S."/>
        </authorList>
    </citation>
    <scope>NUCLEOTIDE SEQUENCE</scope>
    <source>
        <strain evidence="4">I ESC-2004</strain>
    </source>
</reference>
<feature type="compositionally biased region" description="Basic and acidic residues" evidence="1">
    <location>
        <begin position="254"/>
        <end position="285"/>
    </location>
</feature>
<accession>R7UCY7</accession>
<evidence type="ECO:0000313" key="3">
    <source>
        <dbReference type="EnsemblMetazoa" id="CapteP222636"/>
    </source>
</evidence>
<evidence type="ECO:0000256" key="1">
    <source>
        <dbReference type="SAM" id="MobiDB-lite"/>
    </source>
</evidence>
<keyword evidence="4" id="KW-1185">Reference proteome</keyword>
<proteinExistence type="predicted"/>
<sequence length="669" mass="75706">MPYLCSRNNPGRSAAWQNAPTETHSTQEQRMAQKQSKRQSLSALEVNSSGRNHHAMGSTPNLHNAKHTHSTSEGLQPWHSTTDMSNRSPHMRKSVSQSSWDEHDPRIVQSTGNVNHHEDPPSPPAPPVRDASSLKFMTVSQPGHEKFPSWPVTTASAHDTNSHAANNRTSSWSDSTQTSAELPPKPRMAYQPVLNTHAEENGVKRLLQENRVKARNSDFHRAVVTKLEGASQPGAEPPDLKHFYNSHPPYPHPQYDRDGRVREDKDYAVPSPPERDTPESVKESRYYTSASSIALMAKNKPYYRMDNANTKETSAAAEPQQPEPQVPVTKAPPPRIPATIKENEEAKKGELREDVIEKINELPSHQSWMLRKLSQEFYGQQSRYGMGVTSPKRIDHKPDEPKVKIEEEVKENKEDLMTWFDRRSRNQMSIRKAYGISDDGVQEKPPPHHAKSLSLDSENKQDGFFGKKKKEKKEKKKKKKQEKDGERLKRSSSEQFNSNKELSPKDEDRKRPSSETIRPASSEERVPQVQAFNTPRKRFSASSLDASHLDWSGANEIRRKKSLSLPRDTAREMKRSSLQSNPSQRNSGHTDSELSPPPLLDITASNYNSLSPQVDYSPPPHPWGPLSAASPKHPIRSYEDGTRPDLLQEGKIPKETDKPLPNSYEYSDR</sequence>
<dbReference type="OMA" id="REDQELH"/>
<evidence type="ECO:0000313" key="2">
    <source>
        <dbReference type="EMBL" id="ELU03936.1"/>
    </source>
</evidence>
<feature type="compositionally biased region" description="Basic residues" evidence="1">
    <location>
        <begin position="466"/>
        <end position="480"/>
    </location>
</feature>
<feature type="compositionally biased region" description="Basic and acidic residues" evidence="1">
    <location>
        <begin position="481"/>
        <end position="492"/>
    </location>
</feature>
<feature type="compositionally biased region" description="Basic and acidic residues" evidence="1">
    <location>
        <begin position="636"/>
        <end position="658"/>
    </location>
</feature>
<dbReference type="HOGENOM" id="CLU_410637_0_0_1"/>
<feature type="compositionally biased region" description="Basic and acidic residues" evidence="1">
    <location>
        <begin position="502"/>
        <end position="513"/>
    </location>
</feature>
<evidence type="ECO:0000313" key="4">
    <source>
        <dbReference type="Proteomes" id="UP000014760"/>
    </source>
</evidence>
<feature type="compositionally biased region" description="Basic and acidic residues" evidence="1">
    <location>
        <begin position="341"/>
        <end position="352"/>
    </location>
</feature>
<feature type="compositionally biased region" description="Polar residues" evidence="1">
    <location>
        <begin position="576"/>
        <end position="589"/>
    </location>
</feature>
<organism evidence="2">
    <name type="scientific">Capitella teleta</name>
    <name type="common">Polychaete worm</name>
    <dbReference type="NCBI Taxonomy" id="283909"/>
    <lineage>
        <taxon>Eukaryota</taxon>
        <taxon>Metazoa</taxon>
        <taxon>Spiralia</taxon>
        <taxon>Lophotrochozoa</taxon>
        <taxon>Annelida</taxon>
        <taxon>Polychaeta</taxon>
        <taxon>Sedentaria</taxon>
        <taxon>Scolecida</taxon>
        <taxon>Capitellidae</taxon>
        <taxon>Capitella</taxon>
    </lineage>
</organism>
<feature type="compositionally biased region" description="Polar residues" evidence="1">
    <location>
        <begin position="71"/>
        <end position="99"/>
    </location>
</feature>
<reference evidence="3" key="3">
    <citation type="submission" date="2015-06" db="UniProtKB">
        <authorList>
            <consortium name="EnsemblMetazoa"/>
        </authorList>
    </citation>
    <scope>IDENTIFICATION</scope>
</reference>
<feature type="region of interest" description="Disordered" evidence="1">
    <location>
        <begin position="227"/>
        <end position="285"/>
    </location>
</feature>
<feature type="compositionally biased region" description="Pro residues" evidence="1">
    <location>
        <begin position="321"/>
        <end position="336"/>
    </location>
</feature>
<dbReference type="EMBL" id="KB302742">
    <property type="protein sequence ID" value="ELU03936.1"/>
    <property type="molecule type" value="Genomic_DNA"/>
</dbReference>
<feature type="region of interest" description="Disordered" evidence="1">
    <location>
        <begin position="1"/>
        <end position="186"/>
    </location>
</feature>
<dbReference type="Proteomes" id="UP000014760">
    <property type="component" value="Unassembled WGS sequence"/>
</dbReference>
<feature type="region of interest" description="Disordered" evidence="1">
    <location>
        <begin position="384"/>
        <end position="669"/>
    </location>
</feature>
<feature type="compositionally biased region" description="Polar residues" evidence="1">
    <location>
        <begin position="151"/>
        <end position="180"/>
    </location>
</feature>
<dbReference type="AlphaFoldDB" id="R7UCY7"/>
<dbReference type="EnsemblMetazoa" id="CapteT222636">
    <property type="protein sequence ID" value="CapteP222636"/>
    <property type="gene ID" value="CapteG222636"/>
</dbReference>
<feature type="compositionally biased region" description="Polar residues" evidence="1">
    <location>
        <begin position="1"/>
        <end position="50"/>
    </location>
</feature>
<feature type="region of interest" description="Disordered" evidence="1">
    <location>
        <begin position="297"/>
        <end position="352"/>
    </location>
</feature>
<name>R7UCY7_CAPTE</name>
<feature type="compositionally biased region" description="Basic and acidic residues" evidence="1">
    <location>
        <begin position="392"/>
        <end position="424"/>
    </location>
</feature>
<protein>
    <submittedName>
        <fullName evidence="2 3">Uncharacterized protein</fullName>
    </submittedName>
</protein>
<dbReference type="OrthoDB" id="10063560at2759"/>
<feature type="compositionally biased region" description="Polar residues" evidence="1">
    <location>
        <begin position="603"/>
        <end position="614"/>
    </location>
</feature>